<dbReference type="InterPro" id="IPR025661">
    <property type="entry name" value="Pept_asp_AS"/>
</dbReference>
<dbReference type="SUPFAM" id="SSF54001">
    <property type="entry name" value="Cysteine proteinases"/>
    <property type="match status" value="1"/>
</dbReference>
<protein>
    <recommendedName>
        <fullName evidence="12">Cathepsin K</fullName>
    </recommendedName>
</protein>
<dbReference type="OrthoDB" id="65740at2759"/>
<evidence type="ECO:0000256" key="7">
    <source>
        <dbReference type="SAM" id="SignalP"/>
    </source>
</evidence>
<reference evidence="10" key="2">
    <citation type="submission" date="2025-08" db="UniProtKB">
        <authorList>
            <consortium name="Ensembl"/>
        </authorList>
    </citation>
    <scope>IDENTIFICATION</scope>
</reference>
<dbReference type="FunFam" id="3.90.70.10:FF:000006">
    <property type="entry name" value="Cathepsin S"/>
    <property type="match status" value="1"/>
</dbReference>
<sequence length="346" mass="39028">MFPFLCCRCFRMLLCVCVMLLVAAELSFCLDEVSLDAKWKEWKISYGKKYEDVEEVYWRTIWEQNMRIIEIHNQEAEQGKHSYKLGMNHRGDMGTPDTEAQMSDIMIEYNQRARDSVRSLHLSEKNNKSDSLPKSVDYREDGIVTGVRSQGNCGSCWAFSAAGALEGQLARKTGQLLELSPQNLVDCVLDKGCDGGYMGLAYKYVTDNGGLNSEEDYPYVGKKQKCRFKPSAVAAQCKGFKMIPKGDEDALAEALNDVGPLSVVLNVGDKTFDFYKTGIYYNPECDENQQSHAMLLVGYGETAKGEKYWIVKNSWGEHWGEKGYIRIARDCDNHCGIASQASYPLM</sequence>
<evidence type="ECO:0000313" key="10">
    <source>
        <dbReference type="Ensembl" id="ENSATEP00000071092.1"/>
    </source>
</evidence>
<dbReference type="SMART" id="SM00848">
    <property type="entry name" value="Inhibitor_I29"/>
    <property type="match status" value="1"/>
</dbReference>
<keyword evidence="5" id="KW-0865">Zymogen</keyword>
<dbReference type="SMART" id="SM00645">
    <property type="entry name" value="Pept_C1"/>
    <property type="match status" value="1"/>
</dbReference>
<name>A0A7N6C3F3_ANATE</name>
<dbReference type="Gene3D" id="3.90.70.10">
    <property type="entry name" value="Cysteine proteinases"/>
    <property type="match status" value="1"/>
</dbReference>
<feature type="domain" description="Cathepsin propeptide inhibitor" evidence="9">
    <location>
        <begin position="39"/>
        <end position="102"/>
    </location>
</feature>
<dbReference type="Proteomes" id="UP000265040">
    <property type="component" value="Chromosome 16"/>
</dbReference>
<dbReference type="GO" id="GO:0006508">
    <property type="term" value="P:proteolysis"/>
    <property type="evidence" value="ECO:0007669"/>
    <property type="project" value="UniProtKB-KW"/>
</dbReference>
<evidence type="ECO:0008006" key="12">
    <source>
        <dbReference type="Google" id="ProtNLM"/>
    </source>
</evidence>
<dbReference type="PANTHER" id="PTHR12411">
    <property type="entry name" value="CYSTEINE PROTEASE FAMILY C1-RELATED"/>
    <property type="match status" value="1"/>
</dbReference>
<accession>A0A7N6C3F3</accession>
<keyword evidence="7" id="KW-0732">Signal</keyword>
<dbReference type="InterPro" id="IPR013201">
    <property type="entry name" value="Prot_inhib_I29"/>
</dbReference>
<evidence type="ECO:0000259" key="8">
    <source>
        <dbReference type="SMART" id="SM00645"/>
    </source>
</evidence>
<keyword evidence="3" id="KW-0378">Hydrolase</keyword>
<dbReference type="Pfam" id="PF08246">
    <property type="entry name" value="Inhibitor_I29"/>
    <property type="match status" value="1"/>
</dbReference>
<feature type="signal peptide" evidence="7">
    <location>
        <begin position="1"/>
        <end position="29"/>
    </location>
</feature>
<dbReference type="GO" id="GO:0008234">
    <property type="term" value="F:cysteine-type peptidase activity"/>
    <property type="evidence" value="ECO:0007669"/>
    <property type="project" value="UniProtKB-KW"/>
</dbReference>
<dbReference type="Pfam" id="PF00112">
    <property type="entry name" value="Peptidase_C1"/>
    <property type="match status" value="1"/>
</dbReference>
<feature type="domain" description="Peptidase C1A papain C-terminal" evidence="8">
    <location>
        <begin position="132"/>
        <end position="345"/>
    </location>
</feature>
<dbReference type="InParanoid" id="A0A7N6C3F3"/>
<evidence type="ECO:0000256" key="1">
    <source>
        <dbReference type="ARBA" id="ARBA00008455"/>
    </source>
</evidence>
<keyword evidence="2" id="KW-0645">Protease</keyword>
<keyword evidence="4" id="KW-0788">Thiol protease</keyword>
<reference evidence="10" key="3">
    <citation type="submission" date="2025-09" db="UniProtKB">
        <authorList>
            <consortium name="Ensembl"/>
        </authorList>
    </citation>
    <scope>IDENTIFICATION</scope>
</reference>
<evidence type="ECO:0000256" key="2">
    <source>
        <dbReference type="ARBA" id="ARBA00022670"/>
    </source>
</evidence>
<dbReference type="Ensembl" id="ENSATET00000038072.1">
    <property type="protein sequence ID" value="ENSATEP00000071092.1"/>
    <property type="gene ID" value="ENSATEG00000028478.2"/>
</dbReference>
<dbReference type="InterPro" id="IPR000668">
    <property type="entry name" value="Peptidase_C1A_C"/>
</dbReference>
<feature type="chain" id="PRO_5030588656" description="Cathepsin K" evidence="7">
    <location>
        <begin position="30"/>
        <end position="346"/>
    </location>
</feature>
<dbReference type="InterPro" id="IPR039417">
    <property type="entry name" value="Peptidase_C1A_papain-like"/>
</dbReference>
<dbReference type="InterPro" id="IPR038765">
    <property type="entry name" value="Papain-like_cys_pep_sf"/>
</dbReference>
<keyword evidence="6" id="KW-1015">Disulfide bond</keyword>
<dbReference type="AlphaFoldDB" id="A0A7N6C3F3"/>
<keyword evidence="11" id="KW-1185">Reference proteome</keyword>
<dbReference type="PRINTS" id="PR00705">
    <property type="entry name" value="PAPAIN"/>
</dbReference>
<reference evidence="10" key="1">
    <citation type="submission" date="2021-04" db="EMBL/GenBank/DDBJ databases">
        <authorList>
            <consortium name="Wellcome Sanger Institute Data Sharing"/>
        </authorList>
    </citation>
    <scope>NUCLEOTIDE SEQUENCE [LARGE SCALE GENOMIC DNA]</scope>
</reference>
<dbReference type="PROSITE" id="PS00139">
    <property type="entry name" value="THIOL_PROTEASE_CYS"/>
    <property type="match status" value="1"/>
</dbReference>
<evidence type="ECO:0000256" key="3">
    <source>
        <dbReference type="ARBA" id="ARBA00022801"/>
    </source>
</evidence>
<evidence type="ECO:0000256" key="5">
    <source>
        <dbReference type="ARBA" id="ARBA00023145"/>
    </source>
</evidence>
<dbReference type="CDD" id="cd02248">
    <property type="entry name" value="Peptidase_C1A"/>
    <property type="match status" value="1"/>
</dbReference>
<evidence type="ECO:0000313" key="11">
    <source>
        <dbReference type="Proteomes" id="UP000265040"/>
    </source>
</evidence>
<evidence type="ECO:0000256" key="4">
    <source>
        <dbReference type="ARBA" id="ARBA00022807"/>
    </source>
</evidence>
<gene>
    <name evidence="10" type="primary">CTSS</name>
</gene>
<comment type="similarity">
    <text evidence="1">Belongs to the peptidase C1 family.</text>
</comment>
<dbReference type="InterPro" id="IPR013128">
    <property type="entry name" value="Peptidase_C1A"/>
</dbReference>
<dbReference type="GeneTree" id="ENSGT00940000157759"/>
<dbReference type="InterPro" id="IPR000169">
    <property type="entry name" value="Pept_cys_AS"/>
</dbReference>
<organism evidence="10 11">
    <name type="scientific">Anabas testudineus</name>
    <name type="common">Climbing perch</name>
    <name type="synonym">Anthias testudineus</name>
    <dbReference type="NCBI Taxonomy" id="64144"/>
    <lineage>
        <taxon>Eukaryota</taxon>
        <taxon>Metazoa</taxon>
        <taxon>Chordata</taxon>
        <taxon>Craniata</taxon>
        <taxon>Vertebrata</taxon>
        <taxon>Euteleostomi</taxon>
        <taxon>Actinopterygii</taxon>
        <taxon>Neopterygii</taxon>
        <taxon>Teleostei</taxon>
        <taxon>Neoteleostei</taxon>
        <taxon>Acanthomorphata</taxon>
        <taxon>Anabantaria</taxon>
        <taxon>Anabantiformes</taxon>
        <taxon>Anabantoidei</taxon>
        <taxon>Anabantidae</taxon>
        <taxon>Anabas</taxon>
    </lineage>
</organism>
<evidence type="ECO:0000259" key="9">
    <source>
        <dbReference type="SMART" id="SM00848"/>
    </source>
</evidence>
<dbReference type="PROSITE" id="PS00640">
    <property type="entry name" value="THIOL_PROTEASE_ASN"/>
    <property type="match status" value="1"/>
</dbReference>
<proteinExistence type="inferred from homology"/>
<evidence type="ECO:0000256" key="6">
    <source>
        <dbReference type="ARBA" id="ARBA00023157"/>
    </source>
</evidence>